<evidence type="ECO:0000313" key="3">
    <source>
        <dbReference type="EnsemblMetazoa" id="ADAC008946-PA"/>
    </source>
</evidence>
<reference evidence="2" key="3">
    <citation type="journal article" date="2013" name="Nucleic Acids Res.">
        <title>The genome of Anopheles darlingi, the main neotropical malaria vector.</title>
        <authorList>
            <person name="Marinotti O."/>
            <person name="Cerqueira G.C."/>
            <person name="de Almeida L.G."/>
            <person name="Ferro M.I."/>
            <person name="Loreto E.L."/>
            <person name="Zaha A."/>
            <person name="Teixeira S.M."/>
            <person name="Wespiser A.R."/>
            <person name="Almeida E Silva A."/>
            <person name="Schlindwein A.D."/>
            <person name="Pacheco A.C."/>
            <person name="Silva A.L."/>
            <person name="Graveley B.R."/>
            <person name="Walenz B.P."/>
            <person name="Lima Bde A."/>
            <person name="Ribeiro C.A."/>
            <person name="Nunes-Silva C.G."/>
            <person name="de Carvalho C.R."/>
            <person name="Soares C.M."/>
            <person name="de Menezes C.B."/>
            <person name="Matiolli C."/>
            <person name="Caffrey D."/>
            <person name="Araujo D.A."/>
            <person name="de Oliveira D.M."/>
            <person name="Golenbock D."/>
            <person name="Grisard E.C."/>
            <person name="Fantinatti-Garboggini F."/>
            <person name="de Carvalho F.M."/>
            <person name="Barcellos F.G."/>
            <person name="Prosdocimi F."/>
            <person name="May G."/>
            <person name="Azevedo Junior G.M."/>
            <person name="Guimaraes G.M."/>
            <person name="Goldman G.H."/>
            <person name="Padilha I.Q."/>
            <person name="Batista Jda S."/>
            <person name="Ferro J.A."/>
            <person name="Ribeiro J.M."/>
            <person name="Fietto J.L."/>
            <person name="Dabbas K.M."/>
            <person name="Cerdeira L."/>
            <person name="Agnez-Lima L.F."/>
            <person name="Brocchi M."/>
            <person name="de Carvalho M.O."/>
            <person name="Teixeira Mde M."/>
            <person name="Diniz Maia Mde M."/>
            <person name="Goldman M.H."/>
            <person name="Cruz Schneider M.P."/>
            <person name="Felipe M.S."/>
            <person name="Hungria M."/>
            <person name="Nicolas M.F."/>
            <person name="Pereira M."/>
            <person name="Montes M.A."/>
            <person name="Cantao M.E."/>
            <person name="Vincentz M."/>
            <person name="Rafael M.S."/>
            <person name="Silverman N."/>
            <person name="Stoco P.H."/>
            <person name="Souza R.C."/>
            <person name="Vicentini R."/>
            <person name="Gazzinelli R.T."/>
            <person name="Neves Rde O."/>
            <person name="Silva R."/>
            <person name="Astolfi-Filho S."/>
            <person name="Maciel T.E."/>
            <person name="Urmenyi T.P."/>
            <person name="Tadei W.P."/>
            <person name="Camargo E.P."/>
            <person name="de Vasconcelos A.T."/>
        </authorList>
    </citation>
    <scope>NUCLEOTIDE SEQUENCE</scope>
</reference>
<feature type="region of interest" description="Disordered" evidence="1">
    <location>
        <begin position="37"/>
        <end position="61"/>
    </location>
</feature>
<keyword evidence="4" id="KW-1185">Reference proteome</keyword>
<evidence type="ECO:0000313" key="4">
    <source>
        <dbReference type="Proteomes" id="UP000000673"/>
    </source>
</evidence>
<dbReference type="Proteomes" id="UP000000673">
    <property type="component" value="Unassembled WGS sequence"/>
</dbReference>
<reference evidence="2" key="2">
    <citation type="submission" date="2010-05" db="EMBL/GenBank/DDBJ databases">
        <authorList>
            <person name="Almeida L.G."/>
            <person name="Nicolas M.F."/>
            <person name="Souza R.C."/>
            <person name="Vasconcelos A.T.R."/>
        </authorList>
    </citation>
    <scope>NUCLEOTIDE SEQUENCE</scope>
</reference>
<gene>
    <name evidence="2" type="ORF">AND_008946</name>
</gene>
<dbReference type="EnsemblMetazoa" id="ADAC008946-RA">
    <property type="protein sequence ID" value="ADAC008946-PA"/>
    <property type="gene ID" value="ADAC008946"/>
</dbReference>
<accession>W5J675</accession>
<name>W5J675_ANODA</name>
<evidence type="ECO:0000256" key="1">
    <source>
        <dbReference type="SAM" id="MobiDB-lite"/>
    </source>
</evidence>
<reference evidence="3" key="4">
    <citation type="submission" date="2015-06" db="UniProtKB">
        <authorList>
            <consortium name="EnsemblMetazoa"/>
        </authorList>
    </citation>
    <scope>IDENTIFICATION</scope>
</reference>
<dbReference type="VEuPathDB" id="VectorBase:ADAC008946"/>
<organism evidence="2">
    <name type="scientific">Anopheles darlingi</name>
    <name type="common">Mosquito</name>
    <dbReference type="NCBI Taxonomy" id="43151"/>
    <lineage>
        <taxon>Eukaryota</taxon>
        <taxon>Metazoa</taxon>
        <taxon>Ecdysozoa</taxon>
        <taxon>Arthropoda</taxon>
        <taxon>Hexapoda</taxon>
        <taxon>Insecta</taxon>
        <taxon>Pterygota</taxon>
        <taxon>Neoptera</taxon>
        <taxon>Endopterygota</taxon>
        <taxon>Diptera</taxon>
        <taxon>Nematocera</taxon>
        <taxon>Culicoidea</taxon>
        <taxon>Culicidae</taxon>
        <taxon>Anophelinae</taxon>
        <taxon>Anopheles</taxon>
    </lineage>
</organism>
<dbReference type="HOGENOM" id="CLU_2442647_0_0_1"/>
<dbReference type="EMBL" id="ADMH02002078">
    <property type="protein sequence ID" value="ETN59491.1"/>
    <property type="molecule type" value="Genomic_DNA"/>
</dbReference>
<proteinExistence type="predicted"/>
<dbReference type="AlphaFoldDB" id="W5J675"/>
<sequence>MLSYTDRHSLVSSDSAVRCQRCSNTCLQHTPSYFRHSFHNNNNSNNGDNSEHTEQGSLEQQHTCVRPSLRMGYMLAIYFDLRTNECLAKE</sequence>
<evidence type="ECO:0000313" key="2">
    <source>
        <dbReference type="EMBL" id="ETN59491.1"/>
    </source>
</evidence>
<protein>
    <submittedName>
        <fullName evidence="2 3">Uncharacterized protein</fullName>
    </submittedName>
</protein>
<reference evidence="2 4" key="1">
    <citation type="journal article" date="2010" name="BMC Genomics">
        <title>Combination of measures distinguishes pre-miRNAs from other stem-loops in the genome of the newly sequenced Anopheles darlingi.</title>
        <authorList>
            <person name="Mendes N.D."/>
            <person name="Freitas A.T."/>
            <person name="Vasconcelos A.T."/>
            <person name="Sagot M.F."/>
        </authorList>
    </citation>
    <scope>NUCLEOTIDE SEQUENCE</scope>
</reference>